<evidence type="ECO:0000313" key="2">
    <source>
        <dbReference type="Proteomes" id="UP000188268"/>
    </source>
</evidence>
<evidence type="ECO:0000313" key="1">
    <source>
        <dbReference type="EMBL" id="OMO53217.1"/>
    </source>
</evidence>
<protein>
    <submittedName>
        <fullName evidence="1">Uncharacterized protein</fullName>
    </submittedName>
</protein>
<dbReference type="Proteomes" id="UP000188268">
    <property type="component" value="Unassembled WGS sequence"/>
</dbReference>
<dbReference type="AlphaFoldDB" id="A0A1R3G585"/>
<dbReference type="EMBL" id="AWWV01015262">
    <property type="protein sequence ID" value="OMO53217.1"/>
    <property type="molecule type" value="Genomic_DNA"/>
</dbReference>
<reference evidence="1 2" key="1">
    <citation type="submission" date="2013-09" db="EMBL/GenBank/DDBJ databases">
        <title>Corchorus capsularis genome sequencing.</title>
        <authorList>
            <person name="Alam M."/>
            <person name="Haque M.S."/>
            <person name="Islam M.S."/>
            <person name="Emdad E.M."/>
            <person name="Islam M.M."/>
            <person name="Ahmed B."/>
            <person name="Halim A."/>
            <person name="Hossen Q.M.M."/>
            <person name="Hossain M.Z."/>
            <person name="Ahmed R."/>
            <person name="Khan M.M."/>
            <person name="Islam R."/>
            <person name="Rashid M.M."/>
            <person name="Khan S.A."/>
            <person name="Rahman M.S."/>
            <person name="Alam M."/>
        </authorList>
    </citation>
    <scope>NUCLEOTIDE SEQUENCE [LARGE SCALE GENOMIC DNA]</scope>
    <source>
        <strain evidence="2">cv. CVL-1</strain>
        <tissue evidence="1">Whole seedling</tissue>
    </source>
</reference>
<comment type="caution">
    <text evidence="1">The sequence shown here is derived from an EMBL/GenBank/DDBJ whole genome shotgun (WGS) entry which is preliminary data.</text>
</comment>
<proteinExistence type="predicted"/>
<gene>
    <name evidence="1" type="ORF">CCACVL1_28803</name>
</gene>
<sequence length="35" mass="3705">MSSSFLGVGVSPESEEDVTIIFLLGRAMNPTSAVY</sequence>
<dbReference type="Gramene" id="OMO53217">
    <property type="protein sequence ID" value="OMO53217"/>
    <property type="gene ID" value="CCACVL1_28803"/>
</dbReference>
<organism evidence="1 2">
    <name type="scientific">Corchorus capsularis</name>
    <name type="common">Jute</name>
    <dbReference type="NCBI Taxonomy" id="210143"/>
    <lineage>
        <taxon>Eukaryota</taxon>
        <taxon>Viridiplantae</taxon>
        <taxon>Streptophyta</taxon>
        <taxon>Embryophyta</taxon>
        <taxon>Tracheophyta</taxon>
        <taxon>Spermatophyta</taxon>
        <taxon>Magnoliopsida</taxon>
        <taxon>eudicotyledons</taxon>
        <taxon>Gunneridae</taxon>
        <taxon>Pentapetalae</taxon>
        <taxon>rosids</taxon>
        <taxon>malvids</taxon>
        <taxon>Malvales</taxon>
        <taxon>Malvaceae</taxon>
        <taxon>Grewioideae</taxon>
        <taxon>Apeibeae</taxon>
        <taxon>Corchorus</taxon>
    </lineage>
</organism>
<name>A0A1R3G585_COCAP</name>
<accession>A0A1R3G585</accession>
<keyword evidence="2" id="KW-1185">Reference proteome</keyword>